<dbReference type="EMBL" id="HQ641347">
    <property type="protein sequence ID" value="ADX87996.1"/>
    <property type="molecule type" value="Genomic_DNA"/>
</dbReference>
<dbReference type="InterPro" id="IPR013087">
    <property type="entry name" value="Znf_C2H2_type"/>
</dbReference>
<accession>F1D1K2</accession>
<reference evidence="2 3" key="1">
    <citation type="journal article" date="2011" name="MBio">
        <title>Evidence of a dominant lineage of Vibrio cholerae-specific lytic bacteriophages shed by cholera patients over a 10-year period in Dhaka, Bangladesh.</title>
        <authorList>
            <person name="Seed K.D."/>
            <person name="Bodi K.L."/>
            <person name="Kropinski A.M."/>
            <person name="Ackermann H.W."/>
            <person name="Calderwood S.B."/>
            <person name="Qadri F."/>
            <person name="Camilli A."/>
        </authorList>
    </citation>
    <scope>NUCLEOTIDE SEQUENCE [LARGE SCALE GENOMIC DNA]</scope>
</reference>
<dbReference type="PROSITE" id="PS50157">
    <property type="entry name" value="ZINC_FINGER_C2H2_2"/>
    <property type="match status" value="1"/>
</dbReference>
<dbReference type="Proteomes" id="UP000007502">
    <property type="component" value="Segment"/>
</dbReference>
<proteinExistence type="predicted"/>
<dbReference type="KEGG" id="vg:10228659"/>
<sequence length="221" mass="26458">MKRSGFRKSNKPKRDRTAPHNIADQFEREKHQKELEKFLKQLNPDGTPKKLLTKSALMSIIRGAIREKCWMYAPNKLAFENMSTIPDEDVDSRRRWKRQCEDCGQWFNKSEVQTDHRKGEHSLKDFDEIWDFYLSINNVGFDGMSSLCEECHSIKTMMERYNYTREEALILKKVTAWEKEYKTAGKQKDWLLKKGFSEEEVSNPEKRRQSIWKYFQSQENK</sequence>
<protein>
    <submittedName>
        <fullName evidence="2">Uncharacterized protein ORF179</fullName>
    </submittedName>
</protein>
<dbReference type="RefSeq" id="YP_004251121.1">
    <property type="nucleotide sequence ID" value="NC_015157.1"/>
</dbReference>
<evidence type="ECO:0000313" key="2">
    <source>
        <dbReference type="EMBL" id="ADX87996.1"/>
    </source>
</evidence>
<organism evidence="2 3">
    <name type="scientific">Vibrio phage ICP1</name>
    <dbReference type="NCBI Taxonomy" id="979525"/>
    <lineage>
        <taxon>Viruses</taxon>
        <taxon>Duplodnaviria</taxon>
        <taxon>Heunggongvirae</taxon>
        <taxon>Uroviricota</taxon>
        <taxon>Caudoviricetes</taxon>
        <taxon>Mohonavirus</taxon>
        <taxon>Mohonavirus ICP1</taxon>
    </lineage>
</organism>
<name>F1D1K2_9CAUD</name>
<evidence type="ECO:0000256" key="1">
    <source>
        <dbReference type="SAM" id="MobiDB-lite"/>
    </source>
</evidence>
<feature type="compositionally biased region" description="Basic residues" evidence="1">
    <location>
        <begin position="1"/>
        <end position="14"/>
    </location>
</feature>
<feature type="region of interest" description="Disordered" evidence="1">
    <location>
        <begin position="1"/>
        <end position="28"/>
    </location>
</feature>
<dbReference type="OrthoDB" id="11279at10239"/>
<evidence type="ECO:0000313" key="3">
    <source>
        <dbReference type="Proteomes" id="UP000007502"/>
    </source>
</evidence>
<keyword evidence="3" id="KW-1185">Reference proteome</keyword>
<gene>
    <name evidence="2" type="primary">ORF179</name>
</gene>
<dbReference type="GeneID" id="10228659"/>
<dbReference type="PROSITE" id="PS00028">
    <property type="entry name" value="ZINC_FINGER_C2H2_1"/>
    <property type="match status" value="1"/>
</dbReference>